<dbReference type="Proteomes" id="UP000887116">
    <property type="component" value="Unassembled WGS sequence"/>
</dbReference>
<organism evidence="1 2">
    <name type="scientific">Trichonephila clavata</name>
    <name type="common">Joro spider</name>
    <name type="synonym">Nephila clavata</name>
    <dbReference type="NCBI Taxonomy" id="2740835"/>
    <lineage>
        <taxon>Eukaryota</taxon>
        <taxon>Metazoa</taxon>
        <taxon>Ecdysozoa</taxon>
        <taxon>Arthropoda</taxon>
        <taxon>Chelicerata</taxon>
        <taxon>Arachnida</taxon>
        <taxon>Araneae</taxon>
        <taxon>Araneomorphae</taxon>
        <taxon>Entelegynae</taxon>
        <taxon>Araneoidea</taxon>
        <taxon>Nephilidae</taxon>
        <taxon>Trichonephila</taxon>
    </lineage>
</organism>
<sequence length="352" mass="40940">MSSLKTLNRKRGNILAQLTKLSSKPLDNLSEFELRTTLDLLYDIKEKFEEIKQAYFEINNDKEFKDVEPILYKIDEDIQDFQNQIRISKKILLQNTYFGYLVTGSVQSGSNKISCHLSVVDTRLDDTLRLFWEIEALPEKTLVDNELKYCMEHFDATHTRDSNGPYVVQMPIIKDEVQLGSSKDLMVKGLNSALIRLNRSPDVKKLYNDFYVDDVLSSAPDLETAIEIQQQLIGVMNAGGMHQYKWCSNSRYLLSKVSTDDQEYVVGNDDHTSRKTLELSWNPKRDSFLRSDVDFTNNWECSNTDPVYMKELKPIMNTFVQSTTNPSSKRFRFLRRAVMDIEKAYLKFQPFH</sequence>
<evidence type="ECO:0000313" key="1">
    <source>
        <dbReference type="EMBL" id="GFR23625.1"/>
    </source>
</evidence>
<dbReference type="AlphaFoldDB" id="A0A8X6J7H8"/>
<proteinExistence type="predicted"/>
<dbReference type="OrthoDB" id="8064277at2759"/>
<dbReference type="EMBL" id="BMAO01008463">
    <property type="protein sequence ID" value="GFR23625.1"/>
    <property type="molecule type" value="Genomic_DNA"/>
</dbReference>
<reference evidence="1" key="1">
    <citation type="submission" date="2020-07" db="EMBL/GenBank/DDBJ databases">
        <title>Multicomponent nature underlies the extraordinary mechanical properties of spider dragline silk.</title>
        <authorList>
            <person name="Kono N."/>
            <person name="Nakamura H."/>
            <person name="Mori M."/>
            <person name="Yoshida Y."/>
            <person name="Ohtoshi R."/>
            <person name="Malay A.D."/>
            <person name="Moran D.A.P."/>
            <person name="Tomita M."/>
            <person name="Numata K."/>
            <person name="Arakawa K."/>
        </authorList>
    </citation>
    <scope>NUCLEOTIDE SEQUENCE</scope>
</reference>
<evidence type="ECO:0000313" key="2">
    <source>
        <dbReference type="Proteomes" id="UP000887116"/>
    </source>
</evidence>
<keyword evidence="2" id="KW-1185">Reference proteome</keyword>
<accession>A0A8X6J7H8</accession>
<name>A0A8X6J7H8_TRICU</name>
<gene>
    <name evidence="1" type="primary">AVEN_39299_1</name>
    <name evidence="1" type="ORF">TNCT_312791</name>
</gene>
<dbReference type="PANTHER" id="PTHR47331">
    <property type="entry name" value="PHD-TYPE DOMAIN-CONTAINING PROTEIN"/>
    <property type="match status" value="1"/>
</dbReference>
<protein>
    <submittedName>
        <fullName evidence="1">Integrase_H2C2 domain-containing protein</fullName>
    </submittedName>
</protein>
<dbReference type="PANTHER" id="PTHR47331:SF1">
    <property type="entry name" value="GAG-LIKE PROTEIN"/>
    <property type="match status" value="1"/>
</dbReference>
<comment type="caution">
    <text evidence="1">The sequence shown here is derived from an EMBL/GenBank/DDBJ whole genome shotgun (WGS) entry which is preliminary data.</text>
</comment>